<evidence type="ECO:0000313" key="12">
    <source>
        <dbReference type="Proteomes" id="UP000230052"/>
    </source>
</evidence>
<sequence length="179" mass="20251">MNGCVIYPGTFDPITNGHIDMIKRAAKVFDEVIVAIAYNPQKEPLLPFEDRIYLARKALAGIKNVKVDSFRGLVVDYVNSKKVKFILRGLRMISDFEYEFQMALTNRNLDKSIETIFMMPSEEYAYASSKLIKEAASLGANLRKFVSREVEMKIKDVLKKKGYEDAVAGKNKGKGAKKK</sequence>
<evidence type="ECO:0000256" key="3">
    <source>
        <dbReference type="ARBA" id="ARBA00022695"/>
    </source>
</evidence>
<evidence type="ECO:0000259" key="10">
    <source>
        <dbReference type="Pfam" id="PF01467"/>
    </source>
</evidence>
<keyword evidence="3 9" id="KW-0548">Nucleotidyltransferase</keyword>
<evidence type="ECO:0000256" key="8">
    <source>
        <dbReference type="ARBA" id="ARBA00029346"/>
    </source>
</evidence>
<dbReference type="Gene3D" id="3.40.50.620">
    <property type="entry name" value="HUPs"/>
    <property type="match status" value="1"/>
</dbReference>
<dbReference type="GO" id="GO:0005737">
    <property type="term" value="C:cytoplasm"/>
    <property type="evidence" value="ECO:0007669"/>
    <property type="project" value="UniProtKB-SubCell"/>
</dbReference>
<feature type="binding site" evidence="9">
    <location>
        <position position="88"/>
    </location>
    <ligand>
        <name>substrate</name>
    </ligand>
</feature>
<dbReference type="CDD" id="cd02163">
    <property type="entry name" value="PPAT"/>
    <property type="match status" value="1"/>
</dbReference>
<feature type="binding site" evidence="9">
    <location>
        <begin position="124"/>
        <end position="130"/>
    </location>
    <ligand>
        <name>ATP</name>
        <dbReference type="ChEBI" id="CHEBI:30616"/>
    </ligand>
</feature>
<comment type="subcellular location">
    <subcellularLocation>
        <location evidence="9">Cytoplasm</location>
    </subcellularLocation>
</comment>
<keyword evidence="5 9" id="KW-0067">ATP-binding</keyword>
<feature type="site" description="Transition state stabilizer" evidence="9">
    <location>
        <position position="18"/>
    </location>
</feature>
<dbReference type="EMBL" id="PEWV01000025">
    <property type="protein sequence ID" value="PIU41957.1"/>
    <property type="molecule type" value="Genomic_DNA"/>
</dbReference>
<accession>A0A2J0L5Z5</accession>
<reference evidence="11 12" key="1">
    <citation type="submission" date="2017-09" db="EMBL/GenBank/DDBJ databases">
        <title>Depth-based differentiation of microbial function through sediment-hosted aquifers and enrichment of novel symbionts in the deep terrestrial subsurface.</title>
        <authorList>
            <person name="Probst A.J."/>
            <person name="Ladd B."/>
            <person name="Jarett J.K."/>
            <person name="Geller-Mcgrath D.E."/>
            <person name="Sieber C.M."/>
            <person name="Emerson J.B."/>
            <person name="Anantharaman K."/>
            <person name="Thomas B.C."/>
            <person name="Malmstrom R."/>
            <person name="Stieglmeier M."/>
            <person name="Klingl A."/>
            <person name="Woyke T."/>
            <person name="Ryan C.M."/>
            <person name="Banfield J.F."/>
        </authorList>
    </citation>
    <scope>NUCLEOTIDE SEQUENCE [LARGE SCALE GENOMIC DNA]</scope>
    <source>
        <strain evidence="11">CG07_land_8_20_14_0_80_42_15</strain>
    </source>
</reference>
<dbReference type="GO" id="GO:0004595">
    <property type="term" value="F:pantetheine-phosphate adenylyltransferase activity"/>
    <property type="evidence" value="ECO:0007669"/>
    <property type="project" value="UniProtKB-UniRule"/>
</dbReference>
<feature type="binding site" evidence="9">
    <location>
        <begin position="10"/>
        <end position="11"/>
    </location>
    <ligand>
        <name>ATP</name>
        <dbReference type="ChEBI" id="CHEBI:30616"/>
    </ligand>
</feature>
<evidence type="ECO:0000256" key="9">
    <source>
        <dbReference type="HAMAP-Rule" id="MF_00151"/>
    </source>
</evidence>
<comment type="caution">
    <text evidence="11">The sequence shown here is derived from an EMBL/GenBank/DDBJ whole genome shotgun (WGS) entry which is preliminary data.</text>
</comment>
<dbReference type="InterPro" id="IPR004821">
    <property type="entry name" value="Cyt_trans-like"/>
</dbReference>
<feature type="binding site" evidence="9">
    <location>
        <position position="18"/>
    </location>
    <ligand>
        <name>ATP</name>
        <dbReference type="ChEBI" id="CHEBI:30616"/>
    </ligand>
</feature>
<dbReference type="Pfam" id="PF01467">
    <property type="entry name" value="CTP_transf_like"/>
    <property type="match status" value="1"/>
</dbReference>
<keyword evidence="4 9" id="KW-0547">Nucleotide-binding</keyword>
<comment type="catalytic activity">
    <reaction evidence="8 9">
        <text>(R)-4'-phosphopantetheine + ATP + H(+) = 3'-dephospho-CoA + diphosphate</text>
        <dbReference type="Rhea" id="RHEA:19801"/>
        <dbReference type="ChEBI" id="CHEBI:15378"/>
        <dbReference type="ChEBI" id="CHEBI:30616"/>
        <dbReference type="ChEBI" id="CHEBI:33019"/>
        <dbReference type="ChEBI" id="CHEBI:57328"/>
        <dbReference type="ChEBI" id="CHEBI:61723"/>
        <dbReference type="EC" id="2.7.7.3"/>
    </reaction>
</comment>
<dbReference type="HAMAP" id="MF_00151">
    <property type="entry name" value="PPAT_bact"/>
    <property type="match status" value="1"/>
</dbReference>
<evidence type="ECO:0000256" key="6">
    <source>
        <dbReference type="ARBA" id="ARBA00022842"/>
    </source>
</evidence>
<evidence type="ECO:0000256" key="1">
    <source>
        <dbReference type="ARBA" id="ARBA00022490"/>
    </source>
</evidence>
<feature type="binding site" evidence="9">
    <location>
        <begin position="89"/>
        <end position="91"/>
    </location>
    <ligand>
        <name>ATP</name>
        <dbReference type="ChEBI" id="CHEBI:30616"/>
    </ligand>
</feature>
<keyword evidence="1 9" id="KW-0963">Cytoplasm</keyword>
<evidence type="ECO:0000256" key="7">
    <source>
        <dbReference type="ARBA" id="ARBA00022993"/>
    </source>
</evidence>
<feature type="binding site" evidence="9">
    <location>
        <position position="42"/>
    </location>
    <ligand>
        <name>substrate</name>
    </ligand>
</feature>
<comment type="cofactor">
    <cofactor evidence="9">
        <name>Mg(2+)</name>
        <dbReference type="ChEBI" id="CHEBI:18420"/>
    </cofactor>
</comment>
<feature type="binding site" evidence="9">
    <location>
        <position position="74"/>
    </location>
    <ligand>
        <name>substrate</name>
    </ligand>
</feature>
<name>A0A2J0L5Z5_9BACT</name>
<keyword evidence="6 9" id="KW-0460">Magnesium</keyword>
<dbReference type="PANTHER" id="PTHR21342:SF1">
    <property type="entry name" value="PHOSPHOPANTETHEINE ADENYLYLTRANSFERASE"/>
    <property type="match status" value="1"/>
</dbReference>
<feature type="binding site" evidence="9">
    <location>
        <position position="10"/>
    </location>
    <ligand>
        <name>substrate</name>
    </ligand>
</feature>
<comment type="subunit">
    <text evidence="9">Homohexamer.</text>
</comment>
<proteinExistence type="inferred from homology"/>
<dbReference type="AlphaFoldDB" id="A0A2J0L5Z5"/>
<comment type="similarity">
    <text evidence="9">Belongs to the bacterial CoaD family.</text>
</comment>
<comment type="pathway">
    <text evidence="9">Cofactor biosynthesis; coenzyme A biosynthesis; CoA from (R)-pantothenate: step 4/5.</text>
</comment>
<dbReference type="InterPro" id="IPR014729">
    <property type="entry name" value="Rossmann-like_a/b/a_fold"/>
</dbReference>
<keyword evidence="2 9" id="KW-0808">Transferase</keyword>
<dbReference type="PRINTS" id="PR01020">
    <property type="entry name" value="LPSBIOSNTHSS"/>
</dbReference>
<dbReference type="InterPro" id="IPR001980">
    <property type="entry name" value="PPAT"/>
</dbReference>
<gene>
    <name evidence="9" type="primary">coaD</name>
    <name evidence="11" type="ORF">COS99_02485</name>
</gene>
<dbReference type="PANTHER" id="PTHR21342">
    <property type="entry name" value="PHOSPHOPANTETHEINE ADENYLYLTRANSFERASE"/>
    <property type="match status" value="1"/>
</dbReference>
<organism evidence="11 12">
    <name type="scientific">Candidatus Aquitaenariimonas noxiae</name>
    <dbReference type="NCBI Taxonomy" id="1974741"/>
    <lineage>
        <taxon>Bacteria</taxon>
        <taxon>Pseudomonadati</taxon>
        <taxon>Candidatus Omnitrophota</taxon>
        <taxon>Candidatus Aquitaenariimonas</taxon>
    </lineage>
</organism>
<dbReference type="SUPFAM" id="SSF52374">
    <property type="entry name" value="Nucleotidylyl transferase"/>
    <property type="match status" value="1"/>
</dbReference>
<dbReference type="NCBIfam" id="TIGR01510">
    <property type="entry name" value="coaD_prev_kdtB"/>
    <property type="match status" value="1"/>
</dbReference>
<evidence type="ECO:0000256" key="5">
    <source>
        <dbReference type="ARBA" id="ARBA00022840"/>
    </source>
</evidence>
<protein>
    <recommendedName>
        <fullName evidence="9">Phosphopantetheine adenylyltransferase</fullName>
        <ecNumber evidence="9">2.7.7.3</ecNumber>
    </recommendedName>
    <alternativeName>
        <fullName evidence="9">Dephospho-CoA pyrophosphorylase</fullName>
    </alternativeName>
    <alternativeName>
        <fullName evidence="9">Pantetheine-phosphate adenylyltransferase</fullName>
        <shortName evidence="9">PPAT</shortName>
    </alternativeName>
</protein>
<comment type="function">
    <text evidence="9">Reversibly transfers an adenylyl group from ATP to 4'-phosphopantetheine, yielding dephospho-CoA (dPCoA) and pyrophosphate.</text>
</comment>
<evidence type="ECO:0000313" key="11">
    <source>
        <dbReference type="EMBL" id="PIU41957.1"/>
    </source>
</evidence>
<dbReference type="GO" id="GO:0015937">
    <property type="term" value="P:coenzyme A biosynthetic process"/>
    <property type="evidence" value="ECO:0007669"/>
    <property type="project" value="UniProtKB-UniRule"/>
</dbReference>
<dbReference type="Proteomes" id="UP000230052">
    <property type="component" value="Unassembled WGS sequence"/>
</dbReference>
<evidence type="ECO:0000256" key="4">
    <source>
        <dbReference type="ARBA" id="ARBA00022741"/>
    </source>
</evidence>
<dbReference type="GO" id="GO:0005524">
    <property type="term" value="F:ATP binding"/>
    <property type="evidence" value="ECO:0007669"/>
    <property type="project" value="UniProtKB-KW"/>
</dbReference>
<feature type="domain" description="Cytidyltransferase-like" evidence="10">
    <location>
        <begin position="6"/>
        <end position="134"/>
    </location>
</feature>
<keyword evidence="7 9" id="KW-0173">Coenzyme A biosynthesis</keyword>
<dbReference type="EC" id="2.7.7.3" evidence="9"/>
<feature type="binding site" evidence="9">
    <location>
        <position position="99"/>
    </location>
    <ligand>
        <name>ATP</name>
        <dbReference type="ChEBI" id="CHEBI:30616"/>
    </ligand>
</feature>
<dbReference type="NCBIfam" id="TIGR00125">
    <property type="entry name" value="cyt_tran_rel"/>
    <property type="match status" value="1"/>
</dbReference>
<dbReference type="UniPathway" id="UPA00241">
    <property type="reaction ID" value="UER00355"/>
</dbReference>
<evidence type="ECO:0000256" key="2">
    <source>
        <dbReference type="ARBA" id="ARBA00022679"/>
    </source>
</evidence>